<comment type="caution">
    <text evidence="3">The sequence shown here is derived from an EMBL/GenBank/DDBJ whole genome shotgun (WGS) entry which is preliminary data.</text>
</comment>
<organism evidence="3 4">
    <name type="scientific">Scophthalmus maximus</name>
    <name type="common">Turbot</name>
    <name type="synonym">Psetta maxima</name>
    <dbReference type="NCBI Taxonomy" id="52904"/>
    <lineage>
        <taxon>Eukaryota</taxon>
        <taxon>Metazoa</taxon>
        <taxon>Chordata</taxon>
        <taxon>Craniata</taxon>
        <taxon>Vertebrata</taxon>
        <taxon>Euteleostomi</taxon>
        <taxon>Actinopterygii</taxon>
        <taxon>Neopterygii</taxon>
        <taxon>Teleostei</taxon>
        <taxon>Neoteleostei</taxon>
        <taxon>Acanthomorphata</taxon>
        <taxon>Carangaria</taxon>
        <taxon>Pleuronectiformes</taxon>
        <taxon>Pleuronectoidei</taxon>
        <taxon>Scophthalmidae</taxon>
        <taxon>Scophthalmus</taxon>
    </lineage>
</organism>
<sequence>MRKNPDPRSLLREAVKHASPARSFFRKKIDIMSNLSGSTCPTRHEDFTEQIRERRKAITTNSLKLEEVQKQRLRVEQETMLCTRETERRAELMMANSGVVDVLQQLGHLLQEERRLSQQLNGQAPEDRNQQDDLEERSERLTNKARSLTAEILEVKQRLAEAKDRNKAGKGRLEHVYIPVNLYVIQFVICRVFFANSRSFDPYTNEHTKVKSKQT</sequence>
<evidence type="ECO:0000313" key="3">
    <source>
        <dbReference type="EMBL" id="KAF0026503.1"/>
    </source>
</evidence>
<dbReference type="EMBL" id="VEVO01000019">
    <property type="protein sequence ID" value="KAF0026503.1"/>
    <property type="molecule type" value="Genomic_DNA"/>
</dbReference>
<dbReference type="Proteomes" id="UP000438429">
    <property type="component" value="Unassembled WGS sequence"/>
</dbReference>
<keyword evidence="2" id="KW-0812">Transmembrane</keyword>
<feature type="region of interest" description="Disordered" evidence="1">
    <location>
        <begin position="117"/>
        <end position="141"/>
    </location>
</feature>
<keyword evidence="2" id="KW-0472">Membrane</keyword>
<evidence type="ECO:0000256" key="2">
    <source>
        <dbReference type="SAM" id="Phobius"/>
    </source>
</evidence>
<gene>
    <name evidence="3" type="ORF">F2P81_021240</name>
</gene>
<keyword evidence="2" id="KW-1133">Transmembrane helix</keyword>
<name>A0A6A4RWN2_SCOMX</name>
<protein>
    <submittedName>
        <fullName evidence="3">Uncharacterized protein</fullName>
    </submittedName>
</protein>
<dbReference type="AlphaFoldDB" id="A0A6A4RWN2"/>
<evidence type="ECO:0000256" key="1">
    <source>
        <dbReference type="SAM" id="MobiDB-lite"/>
    </source>
</evidence>
<reference evidence="3 4" key="1">
    <citation type="submission" date="2019-06" db="EMBL/GenBank/DDBJ databases">
        <title>Draft genomes of female and male turbot (Scophthalmus maximus).</title>
        <authorList>
            <person name="Xu H."/>
            <person name="Xu X.-W."/>
            <person name="Shao C."/>
            <person name="Chen S."/>
        </authorList>
    </citation>
    <scope>NUCLEOTIDE SEQUENCE [LARGE SCALE GENOMIC DNA]</scope>
    <source>
        <strain evidence="3">Ysfricsl-2016a</strain>
        <tissue evidence="3">Blood</tissue>
    </source>
</reference>
<feature type="transmembrane region" description="Helical" evidence="2">
    <location>
        <begin position="176"/>
        <end position="194"/>
    </location>
</feature>
<proteinExistence type="predicted"/>
<accession>A0A6A4RWN2</accession>
<evidence type="ECO:0000313" key="4">
    <source>
        <dbReference type="Proteomes" id="UP000438429"/>
    </source>
</evidence>
<feature type="compositionally biased region" description="Basic and acidic residues" evidence="1">
    <location>
        <begin position="125"/>
        <end position="141"/>
    </location>
</feature>